<reference evidence="3 4" key="1">
    <citation type="submission" date="2014-06" db="EMBL/GenBank/DDBJ databases">
        <title>Evolutionary Origins and Diversification of the Mycorrhizal Mutualists.</title>
        <authorList>
            <consortium name="DOE Joint Genome Institute"/>
            <consortium name="Mycorrhizal Genomics Consortium"/>
            <person name="Kohler A."/>
            <person name="Kuo A."/>
            <person name="Nagy L.G."/>
            <person name="Floudas D."/>
            <person name="Copeland A."/>
            <person name="Barry K.W."/>
            <person name="Cichocki N."/>
            <person name="Veneault-Fourrey C."/>
            <person name="LaButti K."/>
            <person name="Lindquist E.A."/>
            <person name="Lipzen A."/>
            <person name="Lundell T."/>
            <person name="Morin E."/>
            <person name="Murat C."/>
            <person name="Riley R."/>
            <person name="Ohm R."/>
            <person name="Sun H."/>
            <person name="Tunlid A."/>
            <person name="Henrissat B."/>
            <person name="Grigoriev I.V."/>
            <person name="Hibbett D.S."/>
            <person name="Martin F."/>
        </authorList>
    </citation>
    <scope>NUCLEOTIDE SEQUENCE [LARGE SCALE GENOMIC DNA]</scope>
    <source>
        <strain evidence="3 4">SS14</strain>
    </source>
</reference>
<keyword evidence="1" id="KW-0175">Coiled coil</keyword>
<dbReference type="AlphaFoldDB" id="A0A0C9UVZ1"/>
<proteinExistence type="predicted"/>
<dbReference type="Proteomes" id="UP000054279">
    <property type="component" value="Unassembled WGS sequence"/>
</dbReference>
<accession>A0A0C9UVZ1</accession>
<dbReference type="Gene3D" id="3.60.10.10">
    <property type="entry name" value="Endonuclease/exonuclease/phosphatase"/>
    <property type="match status" value="1"/>
</dbReference>
<evidence type="ECO:0000256" key="1">
    <source>
        <dbReference type="SAM" id="Coils"/>
    </source>
</evidence>
<protein>
    <submittedName>
        <fullName evidence="3">Unplaced genomic scaffold SPHSTscaffold_80, whole genome shotgun sequence</fullName>
    </submittedName>
</protein>
<evidence type="ECO:0000313" key="3">
    <source>
        <dbReference type="EMBL" id="KIJ39039.1"/>
    </source>
</evidence>
<name>A0A0C9UVZ1_SPHS4</name>
<sequence length="320" mass="37429">MLNLPWGERGDLVFLAVYAPNDGGENTRLWRELTKQWRERNLPKIDILLGDFNLVEDALDRKPPRADSTVAVEALQEFKATSLLMDGWQQTFPTKQFFTWTSGSTESRLDRIYMRKEVLKFSTEWRIHPAPFPTDHNIVSCSILNPEQPHIGKGRWAIPRMVIENKEFITNVVSRGTVLQEALTPPLNERQSLQMMYKEFKADIIALAKKYACKMASMLDKKIKEKETQLEETLNNNEHLTIDRNIQSAIQKGKLRSLVQLRHKTKKMNIAIRNNWKEKPSVNIRLSLTRPKLHTQQSTHCEMTRILVQNLYRNQPKWQR</sequence>
<dbReference type="InterPro" id="IPR036691">
    <property type="entry name" value="Endo/exonu/phosph_ase_sf"/>
</dbReference>
<evidence type="ECO:0000313" key="4">
    <source>
        <dbReference type="Proteomes" id="UP000054279"/>
    </source>
</evidence>
<organism evidence="3 4">
    <name type="scientific">Sphaerobolus stellatus (strain SS14)</name>
    <dbReference type="NCBI Taxonomy" id="990650"/>
    <lineage>
        <taxon>Eukaryota</taxon>
        <taxon>Fungi</taxon>
        <taxon>Dikarya</taxon>
        <taxon>Basidiomycota</taxon>
        <taxon>Agaricomycotina</taxon>
        <taxon>Agaricomycetes</taxon>
        <taxon>Phallomycetidae</taxon>
        <taxon>Geastrales</taxon>
        <taxon>Sphaerobolaceae</taxon>
        <taxon>Sphaerobolus</taxon>
    </lineage>
</organism>
<feature type="coiled-coil region" evidence="1">
    <location>
        <begin position="216"/>
        <end position="243"/>
    </location>
</feature>
<dbReference type="Pfam" id="PF03372">
    <property type="entry name" value="Exo_endo_phos"/>
    <property type="match status" value="1"/>
</dbReference>
<feature type="domain" description="Endonuclease/exonuclease/phosphatase" evidence="2">
    <location>
        <begin position="20"/>
        <end position="136"/>
    </location>
</feature>
<gene>
    <name evidence="3" type="ORF">M422DRAFT_258194</name>
</gene>
<keyword evidence="4" id="KW-1185">Reference proteome</keyword>
<dbReference type="GO" id="GO:0003824">
    <property type="term" value="F:catalytic activity"/>
    <property type="evidence" value="ECO:0007669"/>
    <property type="project" value="InterPro"/>
</dbReference>
<dbReference type="InterPro" id="IPR005135">
    <property type="entry name" value="Endo/exonuclease/phosphatase"/>
</dbReference>
<evidence type="ECO:0000259" key="2">
    <source>
        <dbReference type="Pfam" id="PF03372"/>
    </source>
</evidence>
<dbReference type="OrthoDB" id="416119at2759"/>
<dbReference type="HOGENOM" id="CLU_049840_2_0_1"/>
<dbReference type="EMBL" id="KN837155">
    <property type="protein sequence ID" value="KIJ39039.1"/>
    <property type="molecule type" value="Genomic_DNA"/>
</dbReference>
<dbReference type="SUPFAM" id="SSF56219">
    <property type="entry name" value="DNase I-like"/>
    <property type="match status" value="1"/>
</dbReference>